<dbReference type="EMBL" id="JABFAI010000044">
    <property type="protein sequence ID" value="KAF4958868.1"/>
    <property type="molecule type" value="Genomic_DNA"/>
</dbReference>
<accession>A0A8H4TJ83</accession>
<dbReference type="Gene3D" id="3.40.50.450">
    <property type="match status" value="1"/>
</dbReference>
<reference evidence="1" key="1">
    <citation type="journal article" date="2020" name="BMC Genomics">
        <title>Correction to: Identification and distribution of gene clusters required for synthesis of sphingolipid metabolism inhibitors in diverse species of the filamentous fungus Fusarium.</title>
        <authorList>
            <person name="Kim H.S."/>
            <person name="Lohmar J.M."/>
            <person name="Busman M."/>
            <person name="Brown D.W."/>
            <person name="Naumann T.A."/>
            <person name="Divon H.H."/>
            <person name="Lysoe E."/>
            <person name="Uhlig S."/>
            <person name="Proctor R.H."/>
        </authorList>
    </citation>
    <scope>NUCLEOTIDE SEQUENCE</scope>
    <source>
        <strain evidence="1">NRRL 45417</strain>
    </source>
</reference>
<organism evidence="1 2">
    <name type="scientific">Fusarium gaditjirri</name>
    <dbReference type="NCBI Taxonomy" id="282569"/>
    <lineage>
        <taxon>Eukaryota</taxon>
        <taxon>Fungi</taxon>
        <taxon>Dikarya</taxon>
        <taxon>Ascomycota</taxon>
        <taxon>Pezizomycotina</taxon>
        <taxon>Sordariomycetes</taxon>
        <taxon>Hypocreomycetidae</taxon>
        <taxon>Hypocreales</taxon>
        <taxon>Nectriaceae</taxon>
        <taxon>Fusarium</taxon>
        <taxon>Fusarium nisikadoi species complex</taxon>
    </lineage>
</organism>
<protein>
    <recommendedName>
        <fullName evidence="3">Nucleoside 2-deoxyribosyltransferase</fullName>
    </recommendedName>
</protein>
<evidence type="ECO:0000313" key="1">
    <source>
        <dbReference type="EMBL" id="KAF4958868.1"/>
    </source>
</evidence>
<dbReference type="InterPro" id="IPR039470">
    <property type="entry name" value="Nuc_deoxyri_tr2"/>
</dbReference>
<sequence>MEHHAKIVMAPCKPDHGDQNTSIFLAGITTNTGGADWRDNLTRALINHPVTIFNPNRPDWDSTWKEDFSDKRWEEQVWWELDMQESADIIVFMFHRLTDAPISLLEFGLAARTKLNKVFVCAQEGYRKKGNVEAVCKRFGAKLVNTEEELRETLLAALKTGSFE</sequence>
<name>A0A8H4TJ83_9HYPO</name>
<dbReference type="OrthoDB" id="2893324at2759"/>
<dbReference type="Pfam" id="PF15891">
    <property type="entry name" value="Nuc_deoxyri_tr2"/>
    <property type="match status" value="1"/>
</dbReference>
<evidence type="ECO:0000313" key="2">
    <source>
        <dbReference type="Proteomes" id="UP000604273"/>
    </source>
</evidence>
<reference evidence="1" key="2">
    <citation type="submission" date="2020-05" db="EMBL/GenBank/DDBJ databases">
        <authorList>
            <person name="Kim H.-S."/>
            <person name="Proctor R.H."/>
            <person name="Brown D.W."/>
        </authorList>
    </citation>
    <scope>NUCLEOTIDE SEQUENCE</scope>
    <source>
        <strain evidence="1">NRRL 45417</strain>
    </source>
</reference>
<gene>
    <name evidence="1" type="ORF">FGADI_2070</name>
</gene>
<evidence type="ECO:0008006" key="3">
    <source>
        <dbReference type="Google" id="ProtNLM"/>
    </source>
</evidence>
<comment type="caution">
    <text evidence="1">The sequence shown here is derived from an EMBL/GenBank/DDBJ whole genome shotgun (WGS) entry which is preliminary data.</text>
</comment>
<dbReference type="Proteomes" id="UP000604273">
    <property type="component" value="Unassembled WGS sequence"/>
</dbReference>
<dbReference type="AlphaFoldDB" id="A0A8H4TJ83"/>
<keyword evidence="2" id="KW-1185">Reference proteome</keyword>
<proteinExistence type="predicted"/>